<comment type="caution">
    <text evidence="1">The sequence shown here is derived from an EMBL/GenBank/DDBJ whole genome shotgun (WGS) entry which is preliminary data.</text>
</comment>
<name>A0A8J6F6J7_ELECQ</name>
<dbReference type="EMBL" id="WNTK01000006">
    <property type="protein sequence ID" value="KAG9481451.1"/>
    <property type="molecule type" value="Genomic_DNA"/>
</dbReference>
<keyword evidence="2" id="KW-1185">Reference proteome</keyword>
<reference evidence="1" key="1">
    <citation type="thesis" date="2020" institute="ProQuest LLC" country="789 East Eisenhower Parkway, Ann Arbor, MI, USA">
        <title>Comparative Genomics and Chromosome Evolution.</title>
        <authorList>
            <person name="Mudd A.B."/>
        </authorList>
    </citation>
    <scope>NUCLEOTIDE SEQUENCE</scope>
    <source>
        <strain evidence="1">HN-11 Male</strain>
        <tissue evidence="1">Kidney and liver</tissue>
    </source>
</reference>
<sequence>MIITLENTILHVGRAWRRMLFCGTQTNKAALGQCQKAAEGQEAIAYFETSSAGFIGNFILLELLLPSHICQSLQGLNQYWWY</sequence>
<dbReference type="Proteomes" id="UP000770717">
    <property type="component" value="Unassembled WGS sequence"/>
</dbReference>
<evidence type="ECO:0000313" key="1">
    <source>
        <dbReference type="EMBL" id="KAG9481451.1"/>
    </source>
</evidence>
<protein>
    <submittedName>
        <fullName evidence="1">Uncharacterized protein</fullName>
    </submittedName>
</protein>
<organism evidence="1 2">
    <name type="scientific">Eleutherodactylus coqui</name>
    <name type="common">Puerto Rican coqui</name>
    <dbReference type="NCBI Taxonomy" id="57060"/>
    <lineage>
        <taxon>Eukaryota</taxon>
        <taxon>Metazoa</taxon>
        <taxon>Chordata</taxon>
        <taxon>Craniata</taxon>
        <taxon>Vertebrata</taxon>
        <taxon>Euteleostomi</taxon>
        <taxon>Amphibia</taxon>
        <taxon>Batrachia</taxon>
        <taxon>Anura</taxon>
        <taxon>Neobatrachia</taxon>
        <taxon>Hyloidea</taxon>
        <taxon>Eleutherodactylidae</taxon>
        <taxon>Eleutherodactylinae</taxon>
        <taxon>Eleutherodactylus</taxon>
        <taxon>Eleutherodactylus</taxon>
    </lineage>
</organism>
<dbReference type="AlphaFoldDB" id="A0A8J6F6J7"/>
<evidence type="ECO:0000313" key="2">
    <source>
        <dbReference type="Proteomes" id="UP000770717"/>
    </source>
</evidence>
<gene>
    <name evidence="1" type="ORF">GDO78_010597</name>
</gene>
<proteinExistence type="predicted"/>
<accession>A0A8J6F6J7</accession>